<name>A0A975GTD5_9BACT</name>
<keyword evidence="1" id="KW-0472">Membrane</keyword>
<dbReference type="InterPro" id="IPR012902">
    <property type="entry name" value="N_methyl_site"/>
</dbReference>
<dbReference type="PROSITE" id="PS00409">
    <property type="entry name" value="PROKAR_NTER_METHYL"/>
    <property type="match status" value="1"/>
</dbReference>
<evidence type="ECO:0000313" key="3">
    <source>
        <dbReference type="Proteomes" id="UP000663722"/>
    </source>
</evidence>
<evidence type="ECO:0000256" key="1">
    <source>
        <dbReference type="SAM" id="Phobius"/>
    </source>
</evidence>
<evidence type="ECO:0000313" key="2">
    <source>
        <dbReference type="EMBL" id="QTA92023.1"/>
    </source>
</evidence>
<protein>
    <submittedName>
        <fullName evidence="2">Prepilin-type cleavage/methylation domain-containing protein</fullName>
    </submittedName>
</protein>
<sequence length="124" mass="13421">MKHMKKIIKNQKGFTLIEIIAVLVILGILAAVAVPKFMSLTETAKQKAVDGALSAGQSSVSMQYARLSLSNDAEPDMTTLAKYASNQVGGDFTFTFEASGTTGILITVTREEKTATYFWKRPGL</sequence>
<dbReference type="AlphaFoldDB" id="A0A975GTD5"/>
<proteinExistence type="predicted"/>
<accession>A0A975GTD5</accession>
<dbReference type="Gene3D" id="3.30.700.10">
    <property type="entry name" value="Glycoprotein, Type 4 Pilin"/>
    <property type="match status" value="1"/>
</dbReference>
<keyword evidence="3" id="KW-1185">Reference proteome</keyword>
<keyword evidence="1" id="KW-1133">Transmembrane helix</keyword>
<reference evidence="2" key="1">
    <citation type="journal article" date="2021" name="Microb. Physiol.">
        <title>Proteogenomic Insights into the Physiology of Marine, Sulfate-Reducing, Filamentous Desulfonema limicola and Desulfonema magnum.</title>
        <authorList>
            <person name="Schnaars V."/>
            <person name="Wohlbrand L."/>
            <person name="Scheve S."/>
            <person name="Hinrichs C."/>
            <person name="Reinhardt R."/>
            <person name="Rabus R."/>
        </authorList>
    </citation>
    <scope>NUCLEOTIDE SEQUENCE</scope>
    <source>
        <strain evidence="2">4be13</strain>
    </source>
</reference>
<dbReference type="SUPFAM" id="SSF54523">
    <property type="entry name" value="Pili subunits"/>
    <property type="match status" value="1"/>
</dbReference>
<keyword evidence="1" id="KW-0812">Transmembrane</keyword>
<feature type="transmembrane region" description="Helical" evidence="1">
    <location>
        <begin position="12"/>
        <end position="34"/>
    </location>
</feature>
<dbReference type="Proteomes" id="UP000663722">
    <property type="component" value="Chromosome"/>
</dbReference>
<dbReference type="NCBIfam" id="TIGR02532">
    <property type="entry name" value="IV_pilin_GFxxxE"/>
    <property type="match status" value="1"/>
</dbReference>
<dbReference type="InterPro" id="IPR045584">
    <property type="entry name" value="Pilin-like"/>
</dbReference>
<organism evidence="2 3">
    <name type="scientific">Desulfonema magnum</name>
    <dbReference type="NCBI Taxonomy" id="45655"/>
    <lineage>
        <taxon>Bacteria</taxon>
        <taxon>Pseudomonadati</taxon>
        <taxon>Thermodesulfobacteriota</taxon>
        <taxon>Desulfobacteria</taxon>
        <taxon>Desulfobacterales</taxon>
        <taxon>Desulfococcaceae</taxon>
        <taxon>Desulfonema</taxon>
    </lineage>
</organism>
<gene>
    <name evidence="2" type="ORF">dnm_080970</name>
</gene>
<dbReference type="EMBL" id="CP061800">
    <property type="protein sequence ID" value="QTA92023.1"/>
    <property type="molecule type" value="Genomic_DNA"/>
</dbReference>
<dbReference type="Pfam" id="PF07963">
    <property type="entry name" value="N_methyl"/>
    <property type="match status" value="1"/>
</dbReference>
<dbReference type="KEGG" id="dmm:dnm_080970"/>